<dbReference type="SUPFAM" id="SSF55729">
    <property type="entry name" value="Acyl-CoA N-acyltransferases (Nat)"/>
    <property type="match status" value="1"/>
</dbReference>
<organism evidence="1 2">
    <name type="scientific">Candidatus Magasanikbacteria bacterium GW2011_GWC2_41_17</name>
    <dbReference type="NCBI Taxonomy" id="1619048"/>
    <lineage>
        <taxon>Bacteria</taxon>
        <taxon>Candidatus Magasanikiibacteriota</taxon>
    </lineage>
</organism>
<proteinExistence type="predicted"/>
<evidence type="ECO:0000313" key="2">
    <source>
        <dbReference type="Proteomes" id="UP000034108"/>
    </source>
</evidence>
<dbReference type="EMBL" id="LCAV01000003">
    <property type="protein sequence ID" value="KKR99818.1"/>
    <property type="molecule type" value="Genomic_DNA"/>
</dbReference>
<dbReference type="Proteomes" id="UP000034108">
    <property type="component" value="Unassembled WGS sequence"/>
</dbReference>
<feature type="non-terminal residue" evidence="1">
    <location>
        <position position="1"/>
    </location>
</feature>
<dbReference type="AlphaFoldDB" id="A0A0G0VG93"/>
<accession>A0A0G0VG93</accession>
<dbReference type="Gene3D" id="3.40.630.30">
    <property type="match status" value="1"/>
</dbReference>
<reference evidence="1 2" key="1">
    <citation type="journal article" date="2015" name="Nature">
        <title>rRNA introns, odd ribosomes, and small enigmatic genomes across a large radiation of phyla.</title>
        <authorList>
            <person name="Brown C.T."/>
            <person name="Hug L.A."/>
            <person name="Thomas B.C."/>
            <person name="Sharon I."/>
            <person name="Castelle C.J."/>
            <person name="Singh A."/>
            <person name="Wilkins M.J."/>
            <person name="Williams K.H."/>
            <person name="Banfield J.F."/>
        </authorList>
    </citation>
    <scope>NUCLEOTIDE SEQUENCE [LARGE SCALE GENOMIC DNA]</scope>
</reference>
<protein>
    <recommendedName>
        <fullName evidence="3">Phosphatidylglycerol lysyltransferase C-terminal domain-containing protein</fullName>
    </recommendedName>
</protein>
<evidence type="ECO:0000313" key="1">
    <source>
        <dbReference type="EMBL" id="KKR99818.1"/>
    </source>
</evidence>
<comment type="caution">
    <text evidence="1">The sequence shown here is derived from an EMBL/GenBank/DDBJ whole genome shotgun (WGS) entry which is preliminary data.</text>
</comment>
<name>A0A0G0VG93_9BACT</name>
<sequence length="292" mass="34157">VENQPLIESEIKKYGYAPEHNFFCFKDDQGEGTQNFLFKTDNGSILARQEDEIWYLFSEILAPPPTRIKILSEFLTHCFNNKKTDRVSVEFETDFYREVLKFLKSSPWRACTVNYSLTWPIFDLSKWDPELKGGDWKKLRYQIGLFYRQHKVEIVDARDCKPNDLKKIVEAWRKKRQGGDRSYDYHYLNLIDNNFAGVNFCRVFIVDGVPSTITAGWEIPNQPGSYYSSVGLHDYSCDYLGEAANVDDLSFLKKQGYQWANFGGGEGELTGFKMKFHPCRTYETHIFSIKRR</sequence>
<dbReference type="InterPro" id="IPR016181">
    <property type="entry name" value="Acyl_CoA_acyltransferase"/>
</dbReference>
<dbReference type="STRING" id="1619048.UU49_C0003G0032"/>
<evidence type="ECO:0008006" key="3">
    <source>
        <dbReference type="Google" id="ProtNLM"/>
    </source>
</evidence>
<gene>
    <name evidence="1" type="ORF">UU49_C0003G0032</name>
</gene>